<organism evidence="1">
    <name type="scientific">Arundo donax</name>
    <name type="common">Giant reed</name>
    <name type="synonym">Donax arundinaceus</name>
    <dbReference type="NCBI Taxonomy" id="35708"/>
    <lineage>
        <taxon>Eukaryota</taxon>
        <taxon>Viridiplantae</taxon>
        <taxon>Streptophyta</taxon>
        <taxon>Embryophyta</taxon>
        <taxon>Tracheophyta</taxon>
        <taxon>Spermatophyta</taxon>
        <taxon>Magnoliopsida</taxon>
        <taxon>Liliopsida</taxon>
        <taxon>Poales</taxon>
        <taxon>Poaceae</taxon>
        <taxon>PACMAD clade</taxon>
        <taxon>Arundinoideae</taxon>
        <taxon>Arundineae</taxon>
        <taxon>Arundo</taxon>
    </lineage>
</organism>
<dbReference type="EMBL" id="GBRH01163394">
    <property type="protein sequence ID" value="JAE34502.1"/>
    <property type="molecule type" value="Transcribed_RNA"/>
</dbReference>
<evidence type="ECO:0000313" key="1">
    <source>
        <dbReference type="EMBL" id="JAE34502.1"/>
    </source>
</evidence>
<reference evidence="1" key="1">
    <citation type="submission" date="2014-09" db="EMBL/GenBank/DDBJ databases">
        <authorList>
            <person name="Magalhaes I.L.F."/>
            <person name="Oliveira U."/>
            <person name="Santos F.R."/>
            <person name="Vidigal T.H.D.A."/>
            <person name="Brescovit A.D."/>
            <person name="Santos A.J."/>
        </authorList>
    </citation>
    <scope>NUCLEOTIDE SEQUENCE</scope>
    <source>
        <tissue evidence="1">Shoot tissue taken approximately 20 cm above the soil surface</tissue>
    </source>
</reference>
<name>A0A0A9HCL4_ARUDO</name>
<accession>A0A0A9HCL4</accession>
<proteinExistence type="predicted"/>
<reference evidence="1" key="2">
    <citation type="journal article" date="2015" name="Data Brief">
        <title>Shoot transcriptome of the giant reed, Arundo donax.</title>
        <authorList>
            <person name="Barrero R.A."/>
            <person name="Guerrero F.D."/>
            <person name="Moolhuijzen P."/>
            <person name="Goolsby J.A."/>
            <person name="Tidwell J."/>
            <person name="Bellgard S.E."/>
            <person name="Bellgard M.I."/>
        </authorList>
    </citation>
    <scope>NUCLEOTIDE SEQUENCE</scope>
    <source>
        <tissue evidence="1">Shoot tissue taken approximately 20 cm above the soil surface</tissue>
    </source>
</reference>
<protein>
    <submittedName>
        <fullName evidence="1">Uncharacterized protein</fullName>
    </submittedName>
</protein>
<sequence>MHLQRHTNALEIHQTKSNARVLIRIHVTVTSSNSNARVPEVLAVMLYHRN</sequence>
<dbReference type="AlphaFoldDB" id="A0A0A9HCL4"/>